<comment type="caution">
    <text evidence="3">The sequence shown here is derived from an EMBL/GenBank/DDBJ whole genome shotgun (WGS) entry which is preliminary data.</text>
</comment>
<evidence type="ECO:0000259" key="2">
    <source>
        <dbReference type="Pfam" id="PF03959"/>
    </source>
</evidence>
<dbReference type="InterPro" id="IPR050593">
    <property type="entry name" value="LovG"/>
</dbReference>
<name>A0ABR4KXU8_9EURO</name>
<dbReference type="Pfam" id="PF03959">
    <property type="entry name" value="FSH1"/>
    <property type="match status" value="1"/>
</dbReference>
<dbReference type="InterPro" id="IPR029058">
    <property type="entry name" value="AB_hydrolase_fold"/>
</dbReference>
<proteinExistence type="predicted"/>
<keyword evidence="4" id="KW-1185">Reference proteome</keyword>
<accession>A0ABR4KXU8</accession>
<dbReference type="Gene3D" id="3.40.50.1820">
    <property type="entry name" value="alpha/beta hydrolase"/>
    <property type="match status" value="1"/>
</dbReference>
<gene>
    <name evidence="3" type="ORF">BJY01DRAFT_242492</name>
</gene>
<sequence>MPPWLGYEYQDALITNLTTDNTATFHHLEGDIDSAPDPGITADLHEPSYYSYYPFPRPLPAPTHHTDDPTVLAAYSRLSDVLASDGPFDGLLGFSAGGTLTAGFLIHHAKTYPDAPPPVRCAVFINRQPFRMDVRGFSFPVERGGGGVEVKGEIVVEDGLRGYITIPTVCIAGRQDPLLEYLRMLYEVCGAGPAGLVGSNSGSSTRVVVHERGHEVPNDLGGVALMAGAIRRLAVQVPLEG</sequence>
<protein>
    <recommendedName>
        <fullName evidence="2">Serine hydrolase domain-containing protein</fullName>
    </recommendedName>
</protein>
<evidence type="ECO:0000313" key="4">
    <source>
        <dbReference type="Proteomes" id="UP001610446"/>
    </source>
</evidence>
<feature type="domain" description="Serine hydrolase" evidence="2">
    <location>
        <begin position="44"/>
        <end position="219"/>
    </location>
</feature>
<organism evidence="3 4">
    <name type="scientific">Aspergillus pseudoustus</name>
    <dbReference type="NCBI Taxonomy" id="1810923"/>
    <lineage>
        <taxon>Eukaryota</taxon>
        <taxon>Fungi</taxon>
        <taxon>Dikarya</taxon>
        <taxon>Ascomycota</taxon>
        <taxon>Pezizomycotina</taxon>
        <taxon>Eurotiomycetes</taxon>
        <taxon>Eurotiomycetidae</taxon>
        <taxon>Eurotiales</taxon>
        <taxon>Aspergillaceae</taxon>
        <taxon>Aspergillus</taxon>
        <taxon>Aspergillus subgen. Nidulantes</taxon>
    </lineage>
</organism>
<dbReference type="EMBL" id="JBFXLU010000005">
    <property type="protein sequence ID" value="KAL2857088.1"/>
    <property type="molecule type" value="Genomic_DNA"/>
</dbReference>
<dbReference type="PANTHER" id="PTHR48070:SF4">
    <property type="entry name" value="ESTERASE ALNB"/>
    <property type="match status" value="1"/>
</dbReference>
<dbReference type="InterPro" id="IPR005645">
    <property type="entry name" value="FSH-like_dom"/>
</dbReference>
<dbReference type="PANTHER" id="PTHR48070">
    <property type="entry name" value="ESTERASE OVCA2"/>
    <property type="match status" value="1"/>
</dbReference>
<evidence type="ECO:0000256" key="1">
    <source>
        <dbReference type="ARBA" id="ARBA00022801"/>
    </source>
</evidence>
<keyword evidence="1" id="KW-0378">Hydrolase</keyword>
<evidence type="ECO:0000313" key="3">
    <source>
        <dbReference type="EMBL" id="KAL2857088.1"/>
    </source>
</evidence>
<dbReference type="SUPFAM" id="SSF53474">
    <property type="entry name" value="alpha/beta-Hydrolases"/>
    <property type="match status" value="1"/>
</dbReference>
<dbReference type="Proteomes" id="UP001610446">
    <property type="component" value="Unassembled WGS sequence"/>
</dbReference>
<reference evidence="3 4" key="1">
    <citation type="submission" date="2024-07" db="EMBL/GenBank/DDBJ databases">
        <title>Section-level genome sequencing and comparative genomics of Aspergillus sections Usti and Cavernicolus.</title>
        <authorList>
            <consortium name="Lawrence Berkeley National Laboratory"/>
            <person name="Nybo J.L."/>
            <person name="Vesth T.C."/>
            <person name="Theobald S."/>
            <person name="Frisvad J.C."/>
            <person name="Larsen T.O."/>
            <person name="Kjaerboelling I."/>
            <person name="Rothschild-Mancinelli K."/>
            <person name="Lyhne E.K."/>
            <person name="Kogle M.E."/>
            <person name="Barry K."/>
            <person name="Clum A."/>
            <person name="Na H."/>
            <person name="Ledsgaard L."/>
            <person name="Lin J."/>
            <person name="Lipzen A."/>
            <person name="Kuo A."/>
            <person name="Riley R."/>
            <person name="Mondo S."/>
            <person name="Labutti K."/>
            <person name="Haridas S."/>
            <person name="Pangalinan J."/>
            <person name="Salamov A.A."/>
            <person name="Simmons B.A."/>
            <person name="Magnuson J.K."/>
            <person name="Chen J."/>
            <person name="Drula E."/>
            <person name="Henrissat B."/>
            <person name="Wiebenga A."/>
            <person name="Lubbers R.J."/>
            <person name="Gomes A.C."/>
            <person name="Makela M.R."/>
            <person name="Stajich J."/>
            <person name="Grigoriev I.V."/>
            <person name="Mortensen U.H."/>
            <person name="De Vries R.P."/>
            <person name="Baker S.E."/>
            <person name="Andersen M.R."/>
        </authorList>
    </citation>
    <scope>NUCLEOTIDE SEQUENCE [LARGE SCALE GENOMIC DNA]</scope>
    <source>
        <strain evidence="3 4">CBS 123904</strain>
    </source>
</reference>